<organism evidence="1 2">
    <name type="scientific">Baudoinia panamericana (strain UAMH 10762)</name>
    <name type="common">Angels' share fungus</name>
    <name type="synonym">Baudoinia compniacensis (strain UAMH 10762)</name>
    <dbReference type="NCBI Taxonomy" id="717646"/>
    <lineage>
        <taxon>Eukaryota</taxon>
        <taxon>Fungi</taxon>
        <taxon>Dikarya</taxon>
        <taxon>Ascomycota</taxon>
        <taxon>Pezizomycotina</taxon>
        <taxon>Dothideomycetes</taxon>
        <taxon>Dothideomycetidae</taxon>
        <taxon>Mycosphaerellales</taxon>
        <taxon>Teratosphaeriaceae</taxon>
        <taxon>Baudoinia</taxon>
    </lineage>
</organism>
<dbReference type="EMBL" id="KB445552">
    <property type="protein sequence ID" value="EMC98586.1"/>
    <property type="molecule type" value="Genomic_DNA"/>
</dbReference>
<proteinExistence type="predicted"/>
<evidence type="ECO:0000313" key="2">
    <source>
        <dbReference type="Proteomes" id="UP000011761"/>
    </source>
</evidence>
<dbReference type="AlphaFoldDB" id="M2MPD2"/>
<gene>
    <name evidence="1" type="ORF">BAUCODRAFT_374893</name>
</gene>
<keyword evidence="2" id="KW-1185">Reference proteome</keyword>
<protein>
    <submittedName>
        <fullName evidence="1">Uncharacterized protein</fullName>
    </submittedName>
</protein>
<dbReference type="RefSeq" id="XP_007673818.1">
    <property type="nucleotide sequence ID" value="XM_007675628.1"/>
</dbReference>
<dbReference type="GeneID" id="19113253"/>
<evidence type="ECO:0000313" key="1">
    <source>
        <dbReference type="EMBL" id="EMC98586.1"/>
    </source>
</evidence>
<name>M2MPD2_BAUPA</name>
<accession>M2MPD2</accession>
<dbReference type="HOGENOM" id="CLU_2978771_0_0_1"/>
<reference evidence="1 2" key="1">
    <citation type="journal article" date="2012" name="PLoS Pathog.">
        <title>Diverse lifestyles and strategies of plant pathogenesis encoded in the genomes of eighteen Dothideomycetes fungi.</title>
        <authorList>
            <person name="Ohm R.A."/>
            <person name="Feau N."/>
            <person name="Henrissat B."/>
            <person name="Schoch C.L."/>
            <person name="Horwitz B.A."/>
            <person name="Barry K.W."/>
            <person name="Condon B.J."/>
            <person name="Copeland A.C."/>
            <person name="Dhillon B."/>
            <person name="Glaser F."/>
            <person name="Hesse C.N."/>
            <person name="Kosti I."/>
            <person name="LaButti K."/>
            <person name="Lindquist E.A."/>
            <person name="Lucas S."/>
            <person name="Salamov A.A."/>
            <person name="Bradshaw R.E."/>
            <person name="Ciuffetti L."/>
            <person name="Hamelin R.C."/>
            <person name="Kema G.H.J."/>
            <person name="Lawrence C."/>
            <person name="Scott J.A."/>
            <person name="Spatafora J.W."/>
            <person name="Turgeon B.G."/>
            <person name="de Wit P.J.G.M."/>
            <person name="Zhong S."/>
            <person name="Goodwin S.B."/>
            <person name="Grigoriev I.V."/>
        </authorList>
    </citation>
    <scope>NUCLEOTIDE SEQUENCE [LARGE SCALE GENOMIC DNA]</scope>
    <source>
        <strain evidence="1 2">UAMH 10762</strain>
    </source>
</reference>
<dbReference type="KEGG" id="bcom:BAUCODRAFT_374893"/>
<dbReference type="Proteomes" id="UP000011761">
    <property type="component" value="Unassembled WGS sequence"/>
</dbReference>
<sequence>MRNDGKQIERRHLEAGWSFTLRSQYGARHRSWVSYLAYPQTATDVLNVAVEGGWVLSV</sequence>